<dbReference type="EnsemblMetazoa" id="AFUN014166-RA">
    <property type="protein sequence ID" value="AFUN014166-PA"/>
    <property type="gene ID" value="AFUN014166"/>
</dbReference>
<proteinExistence type="predicted"/>
<sequence length="82" mass="9178">MLFLIKIIRFIVIAIYFTVLIASTMGQTLDDTLPLPTFPVYDYHIEVCSMPGSHKCGHAIPTVLNSQHAPKPETKQHTLKGQ</sequence>
<organism evidence="1">
    <name type="scientific">Anopheles funestus</name>
    <name type="common">African malaria mosquito</name>
    <dbReference type="NCBI Taxonomy" id="62324"/>
    <lineage>
        <taxon>Eukaryota</taxon>
        <taxon>Metazoa</taxon>
        <taxon>Ecdysozoa</taxon>
        <taxon>Arthropoda</taxon>
        <taxon>Hexapoda</taxon>
        <taxon>Insecta</taxon>
        <taxon>Pterygota</taxon>
        <taxon>Neoptera</taxon>
        <taxon>Endopterygota</taxon>
        <taxon>Diptera</taxon>
        <taxon>Nematocera</taxon>
        <taxon>Culicoidea</taxon>
        <taxon>Culicidae</taxon>
        <taxon>Anophelinae</taxon>
        <taxon>Anopheles</taxon>
    </lineage>
</organism>
<protein>
    <submittedName>
        <fullName evidence="1">Uncharacterized protein</fullName>
    </submittedName>
</protein>
<dbReference type="VEuPathDB" id="VectorBase:AFUN014166"/>
<reference evidence="1" key="1">
    <citation type="submission" date="2020-05" db="UniProtKB">
        <authorList>
            <consortium name="EnsemblMetazoa"/>
        </authorList>
    </citation>
    <scope>IDENTIFICATION</scope>
    <source>
        <strain evidence="1">FUMOZ</strain>
    </source>
</reference>
<evidence type="ECO:0000313" key="1">
    <source>
        <dbReference type="EnsemblMetazoa" id="AFUN014166-PA"/>
    </source>
</evidence>
<dbReference type="AlphaFoldDB" id="A0A182S0Z6"/>
<accession>A0A182S0Z6</accession>
<name>A0A182S0Z6_ANOFN</name>